<protein>
    <submittedName>
        <fullName evidence="1">Uncharacterized protein</fullName>
    </submittedName>
</protein>
<evidence type="ECO:0000313" key="2">
    <source>
        <dbReference type="Proteomes" id="UP000011693"/>
    </source>
</evidence>
<reference evidence="1 2" key="1">
    <citation type="journal article" date="2014" name="PLoS Genet.">
        <title>Phylogenetically driven sequencing of extremely halophilic archaea reveals strategies for static and dynamic osmo-response.</title>
        <authorList>
            <person name="Becker E.A."/>
            <person name="Seitzer P.M."/>
            <person name="Tritt A."/>
            <person name="Larsen D."/>
            <person name="Krusor M."/>
            <person name="Yao A.I."/>
            <person name="Wu D."/>
            <person name="Madern D."/>
            <person name="Eisen J.A."/>
            <person name="Darling A.E."/>
            <person name="Facciotti M.T."/>
        </authorList>
    </citation>
    <scope>NUCLEOTIDE SEQUENCE [LARGE SCALE GENOMIC DNA]</scope>
    <source>
        <strain evidence="1 2">JCM 10990</strain>
    </source>
</reference>
<dbReference type="STRING" id="1227492.C482_15493"/>
<dbReference type="EMBL" id="AOIN01000082">
    <property type="protein sequence ID" value="ELY96645.1"/>
    <property type="molecule type" value="Genomic_DNA"/>
</dbReference>
<dbReference type="Proteomes" id="UP000011693">
    <property type="component" value="Unassembled WGS sequence"/>
</dbReference>
<proteinExistence type="predicted"/>
<accession>M0AD22</accession>
<keyword evidence="2" id="KW-1185">Reference proteome</keyword>
<comment type="caution">
    <text evidence="1">The sequence shown here is derived from an EMBL/GenBank/DDBJ whole genome shotgun (WGS) entry which is preliminary data.</text>
</comment>
<name>M0AD22_9EURY</name>
<dbReference type="RefSeq" id="WP_006168587.1">
    <property type="nucleotide sequence ID" value="NZ_AOIN01000082.1"/>
</dbReference>
<dbReference type="AlphaFoldDB" id="M0AD22"/>
<organism evidence="1 2">
    <name type="scientific">Natrialba chahannaoensis JCM 10990</name>
    <dbReference type="NCBI Taxonomy" id="1227492"/>
    <lineage>
        <taxon>Archaea</taxon>
        <taxon>Methanobacteriati</taxon>
        <taxon>Methanobacteriota</taxon>
        <taxon>Stenosarchaea group</taxon>
        <taxon>Halobacteria</taxon>
        <taxon>Halobacteriales</taxon>
        <taxon>Natrialbaceae</taxon>
        <taxon>Natrialba</taxon>
    </lineage>
</organism>
<sequence length="65" mass="7220">MGLKHGLLAYLLEKIPLVDVEDISGDGDLELVIGPRRSGAFGTILRYVEPRQITIWKIVFVLGVK</sequence>
<gene>
    <name evidence="1" type="ORF">C482_15493</name>
</gene>
<dbReference type="PATRIC" id="fig|1227492.4.peg.3074"/>
<evidence type="ECO:0000313" key="1">
    <source>
        <dbReference type="EMBL" id="ELY96645.1"/>
    </source>
</evidence>
<dbReference type="OrthoDB" id="199879at2157"/>